<dbReference type="PANTHER" id="PTHR42847:SF4">
    <property type="entry name" value="ALKANESULFONATE MONOOXYGENASE-RELATED"/>
    <property type="match status" value="1"/>
</dbReference>
<evidence type="ECO:0000256" key="4">
    <source>
        <dbReference type="ARBA" id="ARBA00023033"/>
    </source>
</evidence>
<dbReference type="Proteomes" id="UP001500902">
    <property type="component" value="Unassembled WGS sequence"/>
</dbReference>
<sequence length="350" mass="36269">MVLVGNLEIGVILPGVAVQRREGITPAAAARHVEDVGLDGVWHGDHLAIGAPTLDAPIVLATAATATSRIRIGTSVFVPAIRPLAWAAKQIATLQYVSGDRLVLGVGSGGGAGQWAAAGVTYAQRGRRTDTALELLPRLLAGEPTRLPYEQASAATLPEESGEPVELTPAVEHGEPVELTPAVERGEPVELPPAIERGEPVELTPAVTMPPVWVGNASPAAIRRAARLGDGWFPSLISPREVAEGRARLAELAAEHGRPTPLIAIGGTSALGDGPGLPSREALASGIGSAYGRPLQDVIDIPLTGRPEAAAERLAEYREAGATHAIIGISGGDDWRAQVDLLAETRTLLN</sequence>
<evidence type="ECO:0000259" key="5">
    <source>
        <dbReference type="Pfam" id="PF00296"/>
    </source>
</evidence>
<evidence type="ECO:0000313" key="7">
    <source>
        <dbReference type="Proteomes" id="UP001500902"/>
    </source>
</evidence>
<keyword evidence="2" id="KW-0288">FMN</keyword>
<dbReference type="InterPro" id="IPR011251">
    <property type="entry name" value="Luciferase-like_dom"/>
</dbReference>
<dbReference type="EMBL" id="BAAAZP010000149">
    <property type="protein sequence ID" value="GAA3696395.1"/>
    <property type="molecule type" value="Genomic_DNA"/>
</dbReference>
<dbReference type="SUPFAM" id="SSF51679">
    <property type="entry name" value="Bacterial luciferase-like"/>
    <property type="match status" value="1"/>
</dbReference>
<evidence type="ECO:0000256" key="2">
    <source>
        <dbReference type="ARBA" id="ARBA00022643"/>
    </source>
</evidence>
<accession>A0ABP7CY39</accession>
<dbReference type="Pfam" id="PF00296">
    <property type="entry name" value="Bac_luciferase"/>
    <property type="match status" value="1"/>
</dbReference>
<dbReference type="InterPro" id="IPR050172">
    <property type="entry name" value="SsuD_RutA_monooxygenase"/>
</dbReference>
<evidence type="ECO:0000313" key="6">
    <source>
        <dbReference type="EMBL" id="GAA3696395.1"/>
    </source>
</evidence>
<keyword evidence="4" id="KW-0503">Monooxygenase</keyword>
<dbReference type="Gene3D" id="3.20.20.30">
    <property type="entry name" value="Luciferase-like domain"/>
    <property type="match status" value="1"/>
</dbReference>
<gene>
    <name evidence="6" type="ORF">GCM10022224_072550</name>
</gene>
<feature type="domain" description="Luciferase-like" evidence="5">
    <location>
        <begin position="28"/>
        <end position="266"/>
    </location>
</feature>
<dbReference type="PANTHER" id="PTHR42847">
    <property type="entry name" value="ALKANESULFONATE MONOOXYGENASE"/>
    <property type="match status" value="1"/>
</dbReference>
<keyword evidence="3" id="KW-0560">Oxidoreductase</keyword>
<evidence type="ECO:0000256" key="3">
    <source>
        <dbReference type="ARBA" id="ARBA00023002"/>
    </source>
</evidence>
<reference evidence="7" key="1">
    <citation type="journal article" date="2019" name="Int. J. Syst. Evol. Microbiol.">
        <title>The Global Catalogue of Microorganisms (GCM) 10K type strain sequencing project: providing services to taxonomists for standard genome sequencing and annotation.</title>
        <authorList>
            <consortium name="The Broad Institute Genomics Platform"/>
            <consortium name="The Broad Institute Genome Sequencing Center for Infectious Disease"/>
            <person name="Wu L."/>
            <person name="Ma J."/>
        </authorList>
    </citation>
    <scope>NUCLEOTIDE SEQUENCE [LARGE SCALE GENOMIC DNA]</scope>
    <source>
        <strain evidence="7">JCM 16904</strain>
    </source>
</reference>
<organism evidence="6 7">
    <name type="scientific">Nonomuraea antimicrobica</name>
    <dbReference type="NCBI Taxonomy" id="561173"/>
    <lineage>
        <taxon>Bacteria</taxon>
        <taxon>Bacillati</taxon>
        <taxon>Actinomycetota</taxon>
        <taxon>Actinomycetes</taxon>
        <taxon>Streptosporangiales</taxon>
        <taxon>Streptosporangiaceae</taxon>
        <taxon>Nonomuraea</taxon>
    </lineage>
</organism>
<evidence type="ECO:0000256" key="1">
    <source>
        <dbReference type="ARBA" id="ARBA00022630"/>
    </source>
</evidence>
<protein>
    <recommendedName>
        <fullName evidence="5">Luciferase-like domain-containing protein</fullName>
    </recommendedName>
</protein>
<dbReference type="InterPro" id="IPR036661">
    <property type="entry name" value="Luciferase-like_sf"/>
</dbReference>
<comment type="caution">
    <text evidence="6">The sequence shown here is derived from an EMBL/GenBank/DDBJ whole genome shotgun (WGS) entry which is preliminary data.</text>
</comment>
<keyword evidence="7" id="KW-1185">Reference proteome</keyword>
<name>A0ABP7CY39_9ACTN</name>
<proteinExistence type="predicted"/>
<keyword evidence="1" id="KW-0285">Flavoprotein</keyword>